<dbReference type="InterPro" id="IPR006026">
    <property type="entry name" value="Peptidase_Metallo"/>
</dbReference>
<evidence type="ECO:0000256" key="7">
    <source>
        <dbReference type="ARBA" id="ARBA00022801"/>
    </source>
</evidence>
<dbReference type="Proteomes" id="UP000887575">
    <property type="component" value="Unassembled WGS sequence"/>
</dbReference>
<organism evidence="19 20">
    <name type="scientific">Mesorhabditis belari</name>
    <dbReference type="NCBI Taxonomy" id="2138241"/>
    <lineage>
        <taxon>Eukaryota</taxon>
        <taxon>Metazoa</taxon>
        <taxon>Ecdysozoa</taxon>
        <taxon>Nematoda</taxon>
        <taxon>Chromadorea</taxon>
        <taxon>Rhabditida</taxon>
        <taxon>Rhabditina</taxon>
        <taxon>Rhabditomorpha</taxon>
        <taxon>Rhabditoidea</taxon>
        <taxon>Rhabditidae</taxon>
        <taxon>Mesorhabditinae</taxon>
        <taxon>Mesorhabditis</taxon>
    </lineage>
</organism>
<dbReference type="PROSITE" id="PS01180">
    <property type="entry name" value="CUB"/>
    <property type="match status" value="1"/>
</dbReference>
<evidence type="ECO:0000259" key="18">
    <source>
        <dbReference type="PROSITE" id="PS51864"/>
    </source>
</evidence>
<evidence type="ECO:0000313" key="20">
    <source>
        <dbReference type="WBParaSite" id="MBELARI_LOCUS18141"/>
    </source>
</evidence>
<keyword evidence="5 15" id="KW-0479">Metal-binding</keyword>
<protein>
    <recommendedName>
        <fullName evidence="13">Zinc metalloproteinase</fullName>
    </recommendedName>
</protein>
<keyword evidence="4 15" id="KW-0645">Protease</keyword>
<dbReference type="Pfam" id="PF01400">
    <property type="entry name" value="Astacin"/>
    <property type="match status" value="1"/>
</dbReference>
<dbReference type="GO" id="GO:0006508">
    <property type="term" value="P:proteolysis"/>
    <property type="evidence" value="ECO:0007669"/>
    <property type="project" value="UniProtKB-KW"/>
</dbReference>
<evidence type="ECO:0000256" key="6">
    <source>
        <dbReference type="ARBA" id="ARBA00022729"/>
    </source>
</evidence>
<keyword evidence="12" id="KW-0325">Glycoprotein</keyword>
<evidence type="ECO:0000256" key="3">
    <source>
        <dbReference type="ARBA" id="ARBA00022536"/>
    </source>
</evidence>
<evidence type="ECO:0000256" key="16">
    <source>
        <dbReference type="RuleBase" id="RU361183"/>
    </source>
</evidence>
<evidence type="ECO:0000259" key="17">
    <source>
        <dbReference type="PROSITE" id="PS01180"/>
    </source>
</evidence>
<keyword evidence="6 13" id="KW-0732">Signal</keyword>
<dbReference type="InterPro" id="IPR000859">
    <property type="entry name" value="CUB_dom"/>
</dbReference>
<dbReference type="InterPro" id="IPR017050">
    <property type="entry name" value="Metallopeptidase_nem"/>
</dbReference>
<dbReference type="PRINTS" id="PR00480">
    <property type="entry name" value="ASTACIN"/>
</dbReference>
<dbReference type="SUPFAM" id="SSF82895">
    <property type="entry name" value="TSP-1 type 1 repeat"/>
    <property type="match status" value="1"/>
</dbReference>
<proteinExistence type="predicted"/>
<dbReference type="InterPro" id="IPR034035">
    <property type="entry name" value="Astacin-like_dom"/>
</dbReference>
<dbReference type="SUPFAM" id="SSF49854">
    <property type="entry name" value="Spermadhesin, CUB domain"/>
    <property type="match status" value="1"/>
</dbReference>
<dbReference type="Pfam" id="PF00431">
    <property type="entry name" value="CUB"/>
    <property type="match status" value="1"/>
</dbReference>
<dbReference type="GO" id="GO:0004222">
    <property type="term" value="F:metalloendopeptidase activity"/>
    <property type="evidence" value="ECO:0007669"/>
    <property type="project" value="UniProtKB-UniRule"/>
</dbReference>
<dbReference type="AlphaFoldDB" id="A0AAF3EVC8"/>
<keyword evidence="8 15" id="KW-0862">Zinc</keyword>
<keyword evidence="19" id="KW-1185">Reference proteome</keyword>
<evidence type="ECO:0000256" key="14">
    <source>
        <dbReference type="PROSITE-ProRule" id="PRU00059"/>
    </source>
</evidence>
<dbReference type="InterPro" id="IPR000884">
    <property type="entry name" value="TSP1_rpt"/>
</dbReference>
<evidence type="ECO:0000256" key="4">
    <source>
        <dbReference type="ARBA" id="ARBA00022670"/>
    </source>
</evidence>
<evidence type="ECO:0000313" key="19">
    <source>
        <dbReference type="Proteomes" id="UP000887575"/>
    </source>
</evidence>
<dbReference type="InterPro" id="IPR036383">
    <property type="entry name" value="TSP1_rpt_sf"/>
</dbReference>
<accession>A0AAF3EVC8</accession>
<dbReference type="SMART" id="SM00209">
    <property type="entry name" value="TSP1"/>
    <property type="match status" value="1"/>
</dbReference>
<dbReference type="InterPro" id="IPR035914">
    <property type="entry name" value="Sperma_CUB_dom_sf"/>
</dbReference>
<evidence type="ECO:0000256" key="1">
    <source>
        <dbReference type="ARBA" id="ARBA00004613"/>
    </source>
</evidence>
<reference evidence="20" key="1">
    <citation type="submission" date="2024-02" db="UniProtKB">
        <authorList>
            <consortium name="WormBaseParasite"/>
        </authorList>
    </citation>
    <scope>IDENTIFICATION</scope>
</reference>
<feature type="signal peptide" evidence="13 16">
    <location>
        <begin position="1"/>
        <end position="19"/>
    </location>
</feature>
<feature type="binding site" evidence="15">
    <location>
        <position position="220"/>
    </location>
    <ligand>
        <name>Zn(2+)</name>
        <dbReference type="ChEBI" id="CHEBI:29105"/>
        <note>catalytic</note>
    </ligand>
</feature>
<keyword evidence="9 15" id="KW-0482">Metalloprotease</keyword>
<sequence>MWRWTSLGLFFLIIHLSSGHEELSQHFKIKKNDLDAVSTLLLKMKRLAHRKVYGHRGFQSDSEVDNTKPISISPQQPQVKQEIAPYLFEGDIFLNEKQATNILDEISKSKGKRGKVRQTRSFISDLEGKWDPTETIRYRFHESLEFLAISQIIAAIQYWETHTCLSFEQVPEDLGDDEDYIEFFKGQGCYSMIGRNGGRQGVSIGDSCGRQGIVEHEVGHALGLWHEQSRPDALNYIQIEKDFILPSYIGDFQQRTEEIDTLGVPYDLGSVMHYGSTAFSNDQTSKTIITRDPLFQSTIGQREKLSFYDILKINIAYCSDKCTGTKLECQNGGYPHPRKCAKCICPAGLGGEICERNDDPINAVCGGVIEMSDEWFEFSSPGYPDEYDVDQGCSWVLKAPQGRRVELEFVDDFSFLCTTVCTDYVELKLSSDLKNTGYRICCSKKPIDTFVSENEMAIVLFRSQFAPDIGFKLRAKASDKPPRTTPAPILAKRMRTVTIAGNNVWAEWGAWSDCSRSCGGCGIRSRFRRCLTKDCDGKNQEFSTCNLVACPVDKNCAKYLSDRNFCAGKVCAKLGDVLARCEEPQCCPPFYPKDGLCVSDSADVPTFAKTNS</sequence>
<feature type="active site" evidence="15">
    <location>
        <position position="217"/>
    </location>
</feature>
<keyword evidence="7 15" id="KW-0378">Hydrolase</keyword>
<dbReference type="PIRSF" id="PIRSF036365">
    <property type="entry name" value="Astacin_nematoda"/>
    <property type="match status" value="1"/>
</dbReference>
<evidence type="ECO:0000256" key="10">
    <source>
        <dbReference type="ARBA" id="ARBA00023145"/>
    </source>
</evidence>
<feature type="domain" description="Peptidase M12A" evidence="18">
    <location>
        <begin position="121"/>
        <end position="319"/>
    </location>
</feature>
<dbReference type="CDD" id="cd04280">
    <property type="entry name" value="ZnMc_astacin_like"/>
    <property type="match status" value="1"/>
</dbReference>
<evidence type="ECO:0000256" key="11">
    <source>
        <dbReference type="ARBA" id="ARBA00023157"/>
    </source>
</evidence>
<feature type="binding site" evidence="15">
    <location>
        <position position="226"/>
    </location>
    <ligand>
        <name>Zn(2+)</name>
        <dbReference type="ChEBI" id="CHEBI:29105"/>
        <note>catalytic</note>
    </ligand>
</feature>
<dbReference type="PROSITE" id="PS51864">
    <property type="entry name" value="ASTACIN"/>
    <property type="match status" value="1"/>
</dbReference>
<dbReference type="Pfam" id="PF00090">
    <property type="entry name" value="TSP_1"/>
    <property type="match status" value="1"/>
</dbReference>
<dbReference type="PROSITE" id="PS50092">
    <property type="entry name" value="TSP1"/>
    <property type="match status" value="1"/>
</dbReference>
<dbReference type="WBParaSite" id="MBELARI_LOCUS18141">
    <property type="protein sequence ID" value="MBELARI_LOCUS18141"/>
    <property type="gene ID" value="MBELARI_LOCUS18141"/>
</dbReference>
<evidence type="ECO:0000256" key="9">
    <source>
        <dbReference type="ARBA" id="ARBA00023049"/>
    </source>
</evidence>
<dbReference type="InterPro" id="IPR001506">
    <property type="entry name" value="Peptidase_M12A"/>
</dbReference>
<dbReference type="SUPFAM" id="SSF55486">
    <property type="entry name" value="Metalloproteases ('zincins'), catalytic domain"/>
    <property type="match status" value="1"/>
</dbReference>
<feature type="binding site" evidence="15">
    <location>
        <position position="216"/>
    </location>
    <ligand>
        <name>Zn(2+)</name>
        <dbReference type="ChEBI" id="CHEBI:29105"/>
        <note>catalytic</note>
    </ligand>
</feature>
<evidence type="ECO:0000256" key="13">
    <source>
        <dbReference type="PIRNR" id="PIRNR036365"/>
    </source>
</evidence>
<dbReference type="Gene3D" id="2.60.120.290">
    <property type="entry name" value="Spermadhesin, CUB domain"/>
    <property type="match status" value="1"/>
</dbReference>
<dbReference type="Gene3D" id="2.20.100.10">
    <property type="entry name" value="Thrombospondin type-1 (TSP1) repeat"/>
    <property type="match status" value="1"/>
</dbReference>
<dbReference type="FunFam" id="3.40.390.10:FF:000028">
    <property type="entry name" value="Zinc metalloproteinase"/>
    <property type="match status" value="1"/>
</dbReference>
<dbReference type="SMART" id="SM00042">
    <property type="entry name" value="CUB"/>
    <property type="match status" value="1"/>
</dbReference>
<dbReference type="PANTHER" id="PTHR10127:SF849">
    <property type="entry name" value="ZINC METALLOPROTEINASE NAS-36"/>
    <property type="match status" value="1"/>
</dbReference>
<evidence type="ECO:0000256" key="8">
    <source>
        <dbReference type="ARBA" id="ARBA00022833"/>
    </source>
</evidence>
<dbReference type="Gene3D" id="3.40.390.10">
    <property type="entry name" value="Collagenase (Catalytic Domain)"/>
    <property type="match status" value="1"/>
</dbReference>
<dbReference type="CDD" id="cd00041">
    <property type="entry name" value="CUB"/>
    <property type="match status" value="1"/>
</dbReference>
<keyword evidence="2 13" id="KW-0964">Secreted</keyword>
<comment type="caution">
    <text evidence="14">Lacks conserved residue(s) required for the propagation of feature annotation.</text>
</comment>
<dbReference type="GO" id="GO:0005576">
    <property type="term" value="C:extracellular region"/>
    <property type="evidence" value="ECO:0007669"/>
    <property type="project" value="UniProtKB-SubCell"/>
</dbReference>
<dbReference type="InterPro" id="IPR024079">
    <property type="entry name" value="MetalloPept_cat_dom_sf"/>
</dbReference>
<dbReference type="GO" id="GO:0008270">
    <property type="term" value="F:zinc ion binding"/>
    <property type="evidence" value="ECO:0007669"/>
    <property type="project" value="UniProtKB-UniRule"/>
</dbReference>
<dbReference type="SMART" id="SM00235">
    <property type="entry name" value="ZnMc"/>
    <property type="match status" value="1"/>
</dbReference>
<dbReference type="PANTHER" id="PTHR10127">
    <property type="entry name" value="DISCOIDIN, CUB, EGF, LAMININ , AND ZINC METALLOPROTEASE DOMAIN CONTAINING"/>
    <property type="match status" value="1"/>
</dbReference>
<keyword evidence="11" id="KW-1015">Disulfide bond</keyword>
<name>A0AAF3EVC8_9BILA</name>
<keyword evidence="3" id="KW-0245">EGF-like domain</keyword>
<comment type="subcellular location">
    <subcellularLocation>
        <location evidence="1 13">Secreted</location>
    </subcellularLocation>
</comment>
<evidence type="ECO:0000256" key="5">
    <source>
        <dbReference type="ARBA" id="ARBA00022723"/>
    </source>
</evidence>
<dbReference type="GO" id="GO:0018996">
    <property type="term" value="P:molting cycle, collagen and cuticulin-based cuticle"/>
    <property type="evidence" value="ECO:0007669"/>
    <property type="project" value="InterPro"/>
</dbReference>
<comment type="cofactor">
    <cofactor evidence="15 16">
        <name>Zn(2+)</name>
        <dbReference type="ChEBI" id="CHEBI:29105"/>
    </cofactor>
    <text evidence="15 16">Binds 1 zinc ion per subunit.</text>
</comment>
<evidence type="ECO:0000256" key="12">
    <source>
        <dbReference type="ARBA" id="ARBA00023180"/>
    </source>
</evidence>
<evidence type="ECO:0000256" key="15">
    <source>
        <dbReference type="PROSITE-ProRule" id="PRU01211"/>
    </source>
</evidence>
<keyword evidence="10" id="KW-0865">Zymogen</keyword>
<evidence type="ECO:0000256" key="2">
    <source>
        <dbReference type="ARBA" id="ARBA00022525"/>
    </source>
</evidence>
<feature type="domain" description="CUB" evidence="17">
    <location>
        <begin position="365"/>
        <end position="478"/>
    </location>
</feature>
<feature type="chain" id="PRO_5041777162" description="Zinc metalloproteinase" evidence="13 16">
    <location>
        <begin position="20"/>
        <end position="612"/>
    </location>
</feature>